<keyword evidence="5 6" id="KW-0472">Membrane</keyword>
<dbReference type="AlphaFoldDB" id="A0A4R7B493"/>
<keyword evidence="9" id="KW-1185">Reference proteome</keyword>
<comment type="subcellular location">
    <subcellularLocation>
        <location evidence="1">Cell membrane</location>
        <topology evidence="1">Multi-pass membrane protein</topology>
    </subcellularLocation>
</comment>
<reference evidence="8 9" key="1">
    <citation type="submission" date="2019-03" db="EMBL/GenBank/DDBJ databases">
        <title>Genomic Encyclopedia of Type Strains, Phase III (KMG-III): the genomes of soil and plant-associated and newly described type strains.</title>
        <authorList>
            <person name="Whitman W."/>
        </authorList>
    </citation>
    <scope>NUCLEOTIDE SEQUENCE [LARGE SCALE GENOMIC DNA]</scope>
    <source>
        <strain evidence="8 9">CECT 8976</strain>
    </source>
</reference>
<evidence type="ECO:0000313" key="9">
    <source>
        <dbReference type="Proteomes" id="UP000295611"/>
    </source>
</evidence>
<feature type="transmembrane region" description="Helical" evidence="6">
    <location>
        <begin position="691"/>
        <end position="712"/>
    </location>
</feature>
<comment type="caution">
    <text evidence="8">The sequence shown here is derived from an EMBL/GenBank/DDBJ whole genome shotgun (WGS) entry which is preliminary data.</text>
</comment>
<dbReference type="Gene3D" id="1.20.1640.10">
    <property type="entry name" value="Multidrug efflux transporter AcrB transmembrane domain"/>
    <property type="match status" value="2"/>
</dbReference>
<dbReference type="Proteomes" id="UP000295611">
    <property type="component" value="Unassembled WGS sequence"/>
</dbReference>
<feature type="transmembrane region" description="Helical" evidence="6">
    <location>
        <begin position="412"/>
        <end position="433"/>
    </location>
</feature>
<dbReference type="RefSeq" id="WP_133681431.1">
    <property type="nucleotide sequence ID" value="NZ_SNZP01000009.1"/>
</dbReference>
<name>A0A4R7B493_9NEIS</name>
<evidence type="ECO:0000256" key="4">
    <source>
        <dbReference type="ARBA" id="ARBA00022989"/>
    </source>
</evidence>
<feature type="transmembrane region" description="Helical" evidence="6">
    <location>
        <begin position="273"/>
        <end position="294"/>
    </location>
</feature>
<organism evidence="8 9">
    <name type="scientific">Paludibacterium purpuratum</name>
    <dbReference type="NCBI Taxonomy" id="1144873"/>
    <lineage>
        <taxon>Bacteria</taxon>
        <taxon>Pseudomonadati</taxon>
        <taxon>Pseudomonadota</taxon>
        <taxon>Betaproteobacteria</taxon>
        <taxon>Neisseriales</taxon>
        <taxon>Chromobacteriaceae</taxon>
        <taxon>Paludibacterium</taxon>
    </lineage>
</organism>
<evidence type="ECO:0000256" key="2">
    <source>
        <dbReference type="ARBA" id="ARBA00022475"/>
    </source>
</evidence>
<accession>A0A4R7B493</accession>
<feature type="transmembrane region" description="Helical" evidence="6">
    <location>
        <begin position="667"/>
        <end position="685"/>
    </location>
</feature>
<dbReference type="PANTHER" id="PTHR33406:SF13">
    <property type="entry name" value="MEMBRANE PROTEIN YDFJ"/>
    <property type="match status" value="1"/>
</dbReference>
<protein>
    <submittedName>
        <fullName evidence="8">Putative exporter</fullName>
    </submittedName>
</protein>
<dbReference type="SUPFAM" id="SSF82866">
    <property type="entry name" value="Multidrug efflux transporter AcrB transmembrane domain"/>
    <property type="match status" value="2"/>
</dbReference>
<feature type="domain" description="Membrane transport protein MMPL" evidence="7">
    <location>
        <begin position="178"/>
        <end position="390"/>
    </location>
</feature>
<evidence type="ECO:0000313" key="8">
    <source>
        <dbReference type="EMBL" id="TDR77794.1"/>
    </source>
</evidence>
<keyword evidence="3 6" id="KW-0812">Transmembrane</keyword>
<dbReference type="Pfam" id="PF03176">
    <property type="entry name" value="MMPL"/>
    <property type="match status" value="1"/>
</dbReference>
<feature type="transmembrane region" description="Helical" evidence="6">
    <location>
        <begin position="724"/>
        <end position="741"/>
    </location>
</feature>
<proteinExistence type="predicted"/>
<dbReference type="PANTHER" id="PTHR33406">
    <property type="entry name" value="MEMBRANE PROTEIN MJ1562-RELATED"/>
    <property type="match status" value="1"/>
</dbReference>
<evidence type="ECO:0000256" key="5">
    <source>
        <dbReference type="ARBA" id="ARBA00023136"/>
    </source>
</evidence>
<keyword evidence="2" id="KW-1003">Cell membrane</keyword>
<sequence>MKSPRRTLLLAVWALSMLAAVLVIAQTRFIADLSAFMPKAPSTRQQMLLDQLRDGAIARIVLLGIEGGDNAERARLSRGLVDKLAGNPLFSSIQNGDAATAERDQRYYFDNRYLLSPAIDSQRFSAAGMHQAVGDLIDDMSGDAGLIVKQILPRDPTGETLRIIDQFGGETPPRTDNGIWVSRDGQRAVLMVQLTDSGLNTDAQAHALDTIRMAFDSLPGHPAATRLKMSGTSVLSVSARNTIQGEVGRLAVVGTVLVVCLLLLIYRSVVLLLLGLVPVVSGALVGIAAVSLGFGHVHGLTLGFGTTLIGEAVDYSIYLFMQRENGSHPAGFWRTIRLGVLTSIAGFAALLCSSFPGLSQLGLYSISGLVTAALVTRYVLPVLMPANARLNDLTPIGLRLQQALDFLMRMRWLMVAAGALAALVLVVNHQSLWNRQLSALSPISKAQSALDLQLRGDLGGNDMRYVASFTAPNQESALAEAERVDAVLRPLQRNQVICGFHSPSQILPSLAAQRARQAALPDEAQARGNLQLGLAGLPLSADKLDGFLTDLRAARRQPLLTRASLAGTSSGMLLDSMLIKRTSGFLVLMPLSPCGQGTTDDRLDLNRVSAALDANGLGQVTVIDLLEETTGIFDSYTHEALLLSSLGCLTILLLLSLACGPRRAMRVALPLACAVLCVVALLHAGGVQLTILHLVGLLLVVAIGSNYALFFVSDSGGDQRKMETSLVIANLATVMSFGLLGTSSVPVLSYIGSTVAIGTLLALVFSAGLTRIRSHARHP</sequence>
<gene>
    <name evidence="8" type="ORF">DFP86_10934</name>
</gene>
<dbReference type="GO" id="GO:0005886">
    <property type="term" value="C:plasma membrane"/>
    <property type="evidence" value="ECO:0007669"/>
    <property type="project" value="UniProtKB-SubCell"/>
</dbReference>
<feature type="transmembrane region" description="Helical" evidence="6">
    <location>
        <begin position="362"/>
        <end position="380"/>
    </location>
</feature>
<evidence type="ECO:0000256" key="6">
    <source>
        <dbReference type="SAM" id="Phobius"/>
    </source>
</evidence>
<feature type="transmembrane region" description="Helical" evidence="6">
    <location>
        <begin position="640"/>
        <end position="660"/>
    </location>
</feature>
<dbReference type="InterPro" id="IPR004869">
    <property type="entry name" value="MMPL_dom"/>
</dbReference>
<feature type="transmembrane region" description="Helical" evidence="6">
    <location>
        <begin position="332"/>
        <end position="356"/>
    </location>
</feature>
<feature type="transmembrane region" description="Helical" evidence="6">
    <location>
        <begin position="247"/>
        <end position="266"/>
    </location>
</feature>
<evidence type="ECO:0000259" key="7">
    <source>
        <dbReference type="Pfam" id="PF03176"/>
    </source>
</evidence>
<dbReference type="InterPro" id="IPR050545">
    <property type="entry name" value="Mycobact_MmpL"/>
</dbReference>
<feature type="transmembrane region" description="Helical" evidence="6">
    <location>
        <begin position="300"/>
        <end position="320"/>
    </location>
</feature>
<feature type="transmembrane region" description="Helical" evidence="6">
    <location>
        <begin position="747"/>
        <end position="769"/>
    </location>
</feature>
<dbReference type="OrthoDB" id="9780358at2"/>
<evidence type="ECO:0000256" key="1">
    <source>
        <dbReference type="ARBA" id="ARBA00004651"/>
    </source>
</evidence>
<dbReference type="EMBL" id="SNZP01000009">
    <property type="protein sequence ID" value="TDR77794.1"/>
    <property type="molecule type" value="Genomic_DNA"/>
</dbReference>
<keyword evidence="4 6" id="KW-1133">Transmembrane helix</keyword>
<evidence type="ECO:0000256" key="3">
    <source>
        <dbReference type="ARBA" id="ARBA00022692"/>
    </source>
</evidence>